<evidence type="ECO:0000313" key="3">
    <source>
        <dbReference type="Proteomes" id="UP001198220"/>
    </source>
</evidence>
<dbReference type="InterPro" id="IPR036514">
    <property type="entry name" value="SGNH_hydro_sf"/>
</dbReference>
<proteinExistence type="predicted"/>
<sequence length="407" mass="46034">MKRIEREKVIRNAYRSTILALTICCIFLGAVLVIHELAREYEVSKLNKKLDAKGVVQNDEGLYASVQLFLPEKIYVAQGVTLELYNSQVSSLGTRIEDYNVKWTCAVGKNMQRKFSITGTEELLGEYPLIFTIFDDNGTQVATTSTTLKIVEDLGEQEKSFSLLTIGDSLSCNTATYEELNTLTDNQIVYMGTRGVGGSLTEARRGFSAANYLTDSPYTMEDPHEEVHPFYNEETGSFDWNYYKKKTDFHPDAVELFLGTNGLDVDPVENGDNIIKIVKKIHEDEPKLPIYLVHTIYPANQDGIGSWNNKGYALYSDRYKYEEDQKVFHLMTYLEETLNDEDYLYFVPAAICVDSANNFDTTEEPVSPHSDVMQEVPTDAVHPGRAAYEQIADCLYSVICGTKAEWE</sequence>
<evidence type="ECO:0000256" key="1">
    <source>
        <dbReference type="SAM" id="Phobius"/>
    </source>
</evidence>
<accession>A0AAE3D8I6</accession>
<keyword evidence="2" id="KW-0378">Hydrolase</keyword>
<dbReference type="RefSeq" id="WP_308458319.1">
    <property type="nucleotide sequence ID" value="NZ_JAJEPS010000001.1"/>
</dbReference>
<feature type="transmembrane region" description="Helical" evidence="1">
    <location>
        <begin position="12"/>
        <end position="34"/>
    </location>
</feature>
<dbReference type="EMBL" id="JAJEPS010000001">
    <property type="protein sequence ID" value="MCC2124758.1"/>
    <property type="molecule type" value="Genomic_DNA"/>
</dbReference>
<protein>
    <submittedName>
        <fullName evidence="2">SGNH/GDSL hydrolase family protein</fullName>
    </submittedName>
</protein>
<name>A0AAE3D8I6_9FIRM</name>
<dbReference type="Gene3D" id="3.40.50.1110">
    <property type="entry name" value="SGNH hydrolase"/>
    <property type="match status" value="1"/>
</dbReference>
<gene>
    <name evidence="2" type="ORF">LKD36_01035</name>
</gene>
<dbReference type="CDD" id="cd00229">
    <property type="entry name" value="SGNH_hydrolase"/>
    <property type="match status" value="1"/>
</dbReference>
<organism evidence="2 3">
    <name type="scientific">Hominiventricola filiformis</name>
    <dbReference type="NCBI Taxonomy" id="2885352"/>
    <lineage>
        <taxon>Bacteria</taxon>
        <taxon>Bacillati</taxon>
        <taxon>Bacillota</taxon>
        <taxon>Clostridia</taxon>
        <taxon>Lachnospirales</taxon>
        <taxon>Lachnospiraceae</taxon>
        <taxon>Hominiventricola</taxon>
    </lineage>
</organism>
<reference evidence="2 3" key="1">
    <citation type="submission" date="2021-10" db="EMBL/GenBank/DDBJ databases">
        <title>Anaerobic single-cell dispensing facilitates the cultivation of human gut bacteria.</title>
        <authorList>
            <person name="Afrizal A."/>
        </authorList>
    </citation>
    <scope>NUCLEOTIDE SEQUENCE [LARGE SCALE GENOMIC DNA]</scope>
    <source>
        <strain evidence="2 3">CLA-AA-H276</strain>
    </source>
</reference>
<dbReference type="Proteomes" id="UP001198220">
    <property type="component" value="Unassembled WGS sequence"/>
</dbReference>
<dbReference type="AlphaFoldDB" id="A0AAE3D8I6"/>
<evidence type="ECO:0000313" key="2">
    <source>
        <dbReference type="EMBL" id="MCC2124758.1"/>
    </source>
</evidence>
<keyword evidence="1" id="KW-0472">Membrane</keyword>
<dbReference type="SUPFAM" id="SSF52266">
    <property type="entry name" value="SGNH hydrolase"/>
    <property type="match status" value="1"/>
</dbReference>
<keyword evidence="3" id="KW-1185">Reference proteome</keyword>
<keyword evidence="1" id="KW-0812">Transmembrane</keyword>
<comment type="caution">
    <text evidence="2">The sequence shown here is derived from an EMBL/GenBank/DDBJ whole genome shotgun (WGS) entry which is preliminary data.</text>
</comment>
<keyword evidence="1" id="KW-1133">Transmembrane helix</keyword>
<dbReference type="GO" id="GO:0016787">
    <property type="term" value="F:hydrolase activity"/>
    <property type="evidence" value="ECO:0007669"/>
    <property type="project" value="UniProtKB-KW"/>
</dbReference>